<evidence type="ECO:0000256" key="1">
    <source>
        <dbReference type="ARBA" id="ARBA00004496"/>
    </source>
</evidence>
<dbReference type="PANTHER" id="PTHR46006">
    <property type="entry name" value="RHO GUANINE NUCLEOTIDE EXCHANGE FACTOR AT 64C, ISOFORM A"/>
    <property type="match status" value="1"/>
</dbReference>
<comment type="subcellular location">
    <subcellularLocation>
        <location evidence="1">Cytoplasm</location>
    </subcellularLocation>
</comment>
<reference evidence="4" key="1">
    <citation type="submission" date="2020-04" db="EMBL/GenBank/DDBJ databases">
        <title>Analysis of mating type loci in Filobasidium floriforme.</title>
        <authorList>
            <person name="Nowrousian M."/>
        </authorList>
    </citation>
    <scope>NUCLEOTIDE SEQUENCE</scope>
    <source>
        <strain evidence="4">CBS 6242</strain>
    </source>
</reference>
<evidence type="ECO:0000259" key="3">
    <source>
        <dbReference type="Pfam" id="PF16652"/>
    </source>
</evidence>
<dbReference type="Gene3D" id="2.30.29.30">
    <property type="entry name" value="Pleckstrin-homology domain (PH domain)/Phosphotyrosine-binding domain (PTB)"/>
    <property type="match status" value="1"/>
</dbReference>
<organism evidence="4 5">
    <name type="scientific">Filobasidium floriforme</name>
    <dbReference type="NCBI Taxonomy" id="5210"/>
    <lineage>
        <taxon>Eukaryota</taxon>
        <taxon>Fungi</taxon>
        <taxon>Dikarya</taxon>
        <taxon>Basidiomycota</taxon>
        <taxon>Agaricomycotina</taxon>
        <taxon>Tremellomycetes</taxon>
        <taxon>Filobasidiales</taxon>
        <taxon>Filobasidiaceae</taxon>
        <taxon>Filobasidium</taxon>
    </lineage>
</organism>
<dbReference type="PANTHER" id="PTHR46006:SF6">
    <property type="entry name" value="INTERSECTIN-2 ISOFORM X1"/>
    <property type="match status" value="1"/>
</dbReference>
<feature type="domain" description="PH" evidence="3">
    <location>
        <begin position="69"/>
        <end position="111"/>
    </location>
</feature>
<dbReference type="SUPFAM" id="SSF48065">
    <property type="entry name" value="DBL homology domain (DH-domain)"/>
    <property type="match status" value="1"/>
</dbReference>
<dbReference type="Pfam" id="PF16652">
    <property type="entry name" value="PH_13"/>
    <property type="match status" value="1"/>
</dbReference>
<dbReference type="InterPro" id="IPR035899">
    <property type="entry name" value="DBL_dom_sf"/>
</dbReference>
<name>A0A8K0JH40_9TREE</name>
<comment type="caution">
    <text evidence="4">The sequence shown here is derived from an EMBL/GenBank/DDBJ whole genome shotgun (WGS) entry which is preliminary data.</text>
</comment>
<proteinExistence type="predicted"/>
<evidence type="ECO:0000313" key="4">
    <source>
        <dbReference type="EMBL" id="KAG7528641.1"/>
    </source>
</evidence>
<dbReference type="GO" id="GO:0035025">
    <property type="term" value="P:positive regulation of Rho protein signal transduction"/>
    <property type="evidence" value="ECO:0007669"/>
    <property type="project" value="TreeGrafter"/>
</dbReference>
<dbReference type="OrthoDB" id="1716625at2759"/>
<evidence type="ECO:0000256" key="2">
    <source>
        <dbReference type="ARBA" id="ARBA00022490"/>
    </source>
</evidence>
<dbReference type="InterPro" id="IPR011993">
    <property type="entry name" value="PH-like_dom_sf"/>
</dbReference>
<dbReference type="EMBL" id="JABELV010000174">
    <property type="protein sequence ID" value="KAG7528641.1"/>
    <property type="molecule type" value="Genomic_DNA"/>
</dbReference>
<dbReference type="InterPro" id="IPR001849">
    <property type="entry name" value="PH_domain"/>
</dbReference>
<accession>A0A8K0JH40</accession>
<evidence type="ECO:0000313" key="5">
    <source>
        <dbReference type="Proteomes" id="UP000812966"/>
    </source>
</evidence>
<protein>
    <recommendedName>
        <fullName evidence="3">PH domain-containing protein</fullName>
    </recommendedName>
</protein>
<gene>
    <name evidence="4" type="ORF">FFLO_06034</name>
</gene>
<dbReference type="InterPro" id="IPR051480">
    <property type="entry name" value="Endocytic_GEF_Adapter"/>
</dbReference>
<dbReference type="AlphaFoldDB" id="A0A8K0JH40"/>
<keyword evidence="5" id="KW-1185">Reference proteome</keyword>
<dbReference type="GO" id="GO:0005737">
    <property type="term" value="C:cytoplasm"/>
    <property type="evidence" value="ECO:0007669"/>
    <property type="project" value="UniProtKB-SubCell"/>
</dbReference>
<keyword evidence="2" id="KW-0963">Cytoplasm</keyword>
<dbReference type="Proteomes" id="UP000812966">
    <property type="component" value="Unassembled WGS sequence"/>
</dbReference>
<sequence length="128" mass="14471">MRQKLIITAQILNYTEGMEDQRLVANALEAVEEVLSSVNETVRTAEDIERLRVLSEELWIGQGRLDLTAPTAFLGDRKLIKEGDVAKAKSGRNLQVVLCNDILVLIESKNLYRMVCQISQHHKTSYVC</sequence>